<name>A0AAF0DRH8_9BASI</name>
<evidence type="ECO:0000313" key="2">
    <source>
        <dbReference type="Proteomes" id="UP001216638"/>
    </source>
</evidence>
<sequence length="312" mass="34393">MAHALVAWGVTTSEALVKALKRPDTGLNGQPTRIDLLFEAWNDHSMYIPKKTELLVDAAIETLSQSAKPKTHEPYHLNPRYWKFLQEVLPHDASDLLHILAGKYHFLQLTSHVLSDADASLWATAAPVLARIVRAGVRRHGATHVDAVNACFVDVFRALPRICEAAQVDVTAEFLAAMLEYWRLALELGSNAKKTSKFFIQESLDAFASAWDHAESLGASELRALLMDLSESSLFGPPTLSGGREMQPILDTVASFAFAATTARLALVQQIDVLALFQPGADDTIWIALWVQLCTDTIAYMRTHEPTVLPPI</sequence>
<reference evidence="1" key="1">
    <citation type="submission" date="2023-03" db="EMBL/GenBank/DDBJ databases">
        <title>Mating type loci evolution in Malassezia.</title>
        <authorList>
            <person name="Coelho M.A."/>
        </authorList>
    </citation>
    <scope>NUCLEOTIDE SEQUENCE</scope>
    <source>
        <strain evidence="1">CBS 14135</strain>
    </source>
</reference>
<dbReference type="Proteomes" id="UP001216638">
    <property type="component" value="Chromosome 1"/>
</dbReference>
<dbReference type="AlphaFoldDB" id="A0AAF0DRH8"/>
<dbReference type="EMBL" id="CP119951">
    <property type="protein sequence ID" value="WFC94296.1"/>
    <property type="molecule type" value="Genomic_DNA"/>
</dbReference>
<protein>
    <submittedName>
        <fullName evidence="1">Uncharacterized protein</fullName>
    </submittedName>
</protein>
<organism evidence="1 2">
    <name type="scientific">Malassezia brasiliensis</name>
    <dbReference type="NCBI Taxonomy" id="1821822"/>
    <lineage>
        <taxon>Eukaryota</taxon>
        <taxon>Fungi</taxon>
        <taxon>Dikarya</taxon>
        <taxon>Basidiomycota</taxon>
        <taxon>Ustilaginomycotina</taxon>
        <taxon>Malasseziomycetes</taxon>
        <taxon>Malasseziales</taxon>
        <taxon>Malasseziaceae</taxon>
        <taxon>Malassezia</taxon>
    </lineage>
</organism>
<keyword evidence="2" id="KW-1185">Reference proteome</keyword>
<accession>A0AAF0DRH8</accession>
<evidence type="ECO:0000313" key="1">
    <source>
        <dbReference type="EMBL" id="WFC94296.1"/>
    </source>
</evidence>
<gene>
    <name evidence="1" type="ORF">MBRA1_000925</name>
</gene>
<proteinExistence type="predicted"/>